<evidence type="ECO:0000256" key="4">
    <source>
        <dbReference type="ARBA" id="ARBA00022989"/>
    </source>
</evidence>
<dbReference type="PANTHER" id="PTHR30589:SF0">
    <property type="entry name" value="PHOSPHATIDYLGLYCEROL--PROLIPOPROTEIN DIACYLGLYCERYL TRANSFERASE"/>
    <property type="match status" value="1"/>
</dbReference>
<sequence length="258" mass="27854">MLVHFDIFGIQLQTFGIFFALNFIAWGLLAQRRYLELGWKGEWAWETVIFALLGGLVGARAYWLLNNTGAVSNDPVGAIFGGSGLTWFGGLAGGVLAVFLWSKWRRVPLIELFDVAGPCLALGYAIGRIGCQISGDGDYGRDSALPWAMGYPDGTVPTAAGVTVHPTPIYETLVMGYVALCLWHLRGKLKPGSLFALWMVASSVERFLVEFIRRNSDAAIGLTQPQVWALVIGFAGAAWLVVNGKGGGLRVDPPKVHG</sequence>
<keyword evidence="5 6" id="KW-0472">Membrane</keyword>
<keyword evidence="1" id="KW-1003">Cell membrane</keyword>
<feature type="transmembrane region" description="Helical" evidence="6">
    <location>
        <begin position="43"/>
        <end position="65"/>
    </location>
</feature>
<proteinExistence type="inferred from homology"/>
<keyword evidence="3 6" id="KW-0812">Transmembrane</keyword>
<evidence type="ECO:0000256" key="5">
    <source>
        <dbReference type="ARBA" id="ARBA00023136"/>
    </source>
</evidence>
<dbReference type="GO" id="GO:0008961">
    <property type="term" value="F:phosphatidylglycerol-prolipoprotein diacylglyceryl transferase activity"/>
    <property type="evidence" value="ECO:0007669"/>
    <property type="project" value="InterPro"/>
</dbReference>
<organism evidence="7">
    <name type="scientific">freshwater metagenome</name>
    <dbReference type="NCBI Taxonomy" id="449393"/>
    <lineage>
        <taxon>unclassified sequences</taxon>
        <taxon>metagenomes</taxon>
        <taxon>ecological metagenomes</taxon>
    </lineage>
</organism>
<dbReference type="AlphaFoldDB" id="A0A6J7E804"/>
<keyword evidence="4 6" id="KW-1133">Transmembrane helix</keyword>
<dbReference type="EMBL" id="CAFBLU010000022">
    <property type="protein sequence ID" value="CAB4879056.1"/>
    <property type="molecule type" value="Genomic_DNA"/>
</dbReference>
<evidence type="ECO:0000256" key="1">
    <source>
        <dbReference type="ARBA" id="ARBA00022475"/>
    </source>
</evidence>
<evidence type="ECO:0000256" key="3">
    <source>
        <dbReference type="ARBA" id="ARBA00022692"/>
    </source>
</evidence>
<keyword evidence="2" id="KW-0808">Transferase</keyword>
<evidence type="ECO:0000313" key="7">
    <source>
        <dbReference type="EMBL" id="CAB4879056.1"/>
    </source>
</evidence>
<name>A0A6J7E804_9ZZZZ</name>
<evidence type="ECO:0000256" key="2">
    <source>
        <dbReference type="ARBA" id="ARBA00022679"/>
    </source>
</evidence>
<accession>A0A6J7E804</accession>
<dbReference type="GO" id="GO:0042158">
    <property type="term" value="P:lipoprotein biosynthetic process"/>
    <property type="evidence" value="ECO:0007669"/>
    <property type="project" value="InterPro"/>
</dbReference>
<feature type="transmembrane region" description="Helical" evidence="6">
    <location>
        <begin position="77"/>
        <end position="101"/>
    </location>
</feature>
<dbReference type="InterPro" id="IPR001640">
    <property type="entry name" value="Lgt"/>
</dbReference>
<reference evidence="7" key="1">
    <citation type="submission" date="2020-05" db="EMBL/GenBank/DDBJ databases">
        <authorList>
            <person name="Chiriac C."/>
            <person name="Salcher M."/>
            <person name="Ghai R."/>
            <person name="Kavagutti S V."/>
        </authorList>
    </citation>
    <scope>NUCLEOTIDE SEQUENCE</scope>
</reference>
<evidence type="ECO:0000256" key="6">
    <source>
        <dbReference type="SAM" id="Phobius"/>
    </source>
</evidence>
<dbReference type="GO" id="GO:0005886">
    <property type="term" value="C:plasma membrane"/>
    <property type="evidence" value="ECO:0007669"/>
    <property type="project" value="InterPro"/>
</dbReference>
<dbReference type="PANTHER" id="PTHR30589">
    <property type="entry name" value="PROLIPOPROTEIN DIACYLGLYCERYL TRANSFERASE"/>
    <property type="match status" value="1"/>
</dbReference>
<gene>
    <name evidence="7" type="ORF">UFOPK3444_01219</name>
</gene>
<dbReference type="Pfam" id="PF01790">
    <property type="entry name" value="LGT"/>
    <property type="match status" value="1"/>
</dbReference>
<feature type="transmembrane region" description="Helical" evidence="6">
    <location>
        <begin position="12"/>
        <end position="31"/>
    </location>
</feature>
<dbReference type="HAMAP" id="MF_01147">
    <property type="entry name" value="Lgt"/>
    <property type="match status" value="1"/>
</dbReference>
<feature type="transmembrane region" description="Helical" evidence="6">
    <location>
        <begin position="225"/>
        <end position="242"/>
    </location>
</feature>
<protein>
    <submittedName>
        <fullName evidence="7">Unannotated protein</fullName>
    </submittedName>
</protein>